<keyword evidence="1" id="KW-0472">Membrane</keyword>
<dbReference type="Proteomes" id="UP000291343">
    <property type="component" value="Unassembled WGS sequence"/>
</dbReference>
<gene>
    <name evidence="3" type="ORF">LSTR_LSTR013397</name>
</gene>
<comment type="caution">
    <text evidence="3">The sequence shown here is derived from an EMBL/GenBank/DDBJ whole genome shotgun (WGS) entry which is preliminary data.</text>
</comment>
<proteinExistence type="predicted"/>
<reference evidence="3 4" key="1">
    <citation type="journal article" date="2017" name="Gigascience">
        <title>Genome sequence of the small brown planthopper, Laodelphax striatellus.</title>
        <authorList>
            <person name="Zhu J."/>
            <person name="Jiang F."/>
            <person name="Wang X."/>
            <person name="Yang P."/>
            <person name="Bao Y."/>
            <person name="Zhao W."/>
            <person name="Wang W."/>
            <person name="Lu H."/>
            <person name="Wang Q."/>
            <person name="Cui N."/>
            <person name="Li J."/>
            <person name="Chen X."/>
            <person name="Luo L."/>
            <person name="Yu J."/>
            <person name="Kang L."/>
            <person name="Cui F."/>
        </authorList>
    </citation>
    <scope>NUCLEOTIDE SEQUENCE [LARGE SCALE GENOMIC DNA]</scope>
    <source>
        <strain evidence="3">Lst14</strain>
    </source>
</reference>
<protein>
    <recommendedName>
        <fullName evidence="2">Fatty acyl-CoA reductase C-terminal domain-containing protein</fullName>
    </recommendedName>
</protein>
<keyword evidence="4" id="KW-1185">Reference proteome</keyword>
<evidence type="ECO:0000259" key="2">
    <source>
        <dbReference type="Pfam" id="PF03015"/>
    </source>
</evidence>
<dbReference type="InParanoid" id="A0A482WG31"/>
<feature type="domain" description="Fatty acyl-CoA reductase C-terminal" evidence="2">
    <location>
        <begin position="1"/>
        <end position="72"/>
    </location>
</feature>
<dbReference type="AlphaFoldDB" id="A0A482WG31"/>
<keyword evidence="1" id="KW-1133">Transmembrane helix</keyword>
<dbReference type="InterPro" id="IPR033640">
    <property type="entry name" value="FAR_C"/>
</dbReference>
<name>A0A482WG31_LAOST</name>
<evidence type="ECO:0000313" key="3">
    <source>
        <dbReference type="EMBL" id="RZF32453.1"/>
    </source>
</evidence>
<accession>A0A482WG31</accession>
<dbReference type="STRING" id="195883.A0A482WG31"/>
<evidence type="ECO:0000256" key="1">
    <source>
        <dbReference type="SAM" id="Phobius"/>
    </source>
</evidence>
<dbReference type="Pfam" id="PF03015">
    <property type="entry name" value="Sterile"/>
    <property type="match status" value="1"/>
</dbReference>
<sequence length="136" mass="16560">MVRVQNRIKVGMEVLQYFTIRNWYFKISKARSLTHKMNPRDREIFYLENCTYDIDEYLKTSMLGARQYCMKEPLSSIPRCRRNMIMLYWLDRFTKVFLAGFLLWTLIVWVDTNGYILLQLHNLQYIPIIGSKMHQY</sequence>
<dbReference type="CDD" id="cd09071">
    <property type="entry name" value="FAR_C"/>
    <property type="match status" value="1"/>
</dbReference>
<dbReference type="EMBL" id="QKKF02037197">
    <property type="protein sequence ID" value="RZF32453.1"/>
    <property type="molecule type" value="Genomic_DNA"/>
</dbReference>
<feature type="transmembrane region" description="Helical" evidence="1">
    <location>
        <begin position="89"/>
        <end position="110"/>
    </location>
</feature>
<evidence type="ECO:0000313" key="4">
    <source>
        <dbReference type="Proteomes" id="UP000291343"/>
    </source>
</evidence>
<keyword evidence="1" id="KW-0812">Transmembrane</keyword>
<organism evidence="3 4">
    <name type="scientific">Laodelphax striatellus</name>
    <name type="common">Small brown planthopper</name>
    <name type="synonym">Delphax striatella</name>
    <dbReference type="NCBI Taxonomy" id="195883"/>
    <lineage>
        <taxon>Eukaryota</taxon>
        <taxon>Metazoa</taxon>
        <taxon>Ecdysozoa</taxon>
        <taxon>Arthropoda</taxon>
        <taxon>Hexapoda</taxon>
        <taxon>Insecta</taxon>
        <taxon>Pterygota</taxon>
        <taxon>Neoptera</taxon>
        <taxon>Paraneoptera</taxon>
        <taxon>Hemiptera</taxon>
        <taxon>Auchenorrhyncha</taxon>
        <taxon>Fulgoroidea</taxon>
        <taxon>Delphacidae</taxon>
        <taxon>Criomorphinae</taxon>
        <taxon>Laodelphax</taxon>
    </lineage>
</organism>
<dbReference type="OrthoDB" id="429813at2759"/>